<dbReference type="AlphaFoldDB" id="A0ABD3PX19"/>
<evidence type="ECO:0000313" key="2">
    <source>
        <dbReference type="Proteomes" id="UP001530400"/>
    </source>
</evidence>
<dbReference type="EMBL" id="JALLPJ020000431">
    <property type="protein sequence ID" value="KAL3792347.1"/>
    <property type="molecule type" value="Genomic_DNA"/>
</dbReference>
<accession>A0ABD3PX19</accession>
<protein>
    <submittedName>
        <fullName evidence="1">Uncharacterized protein</fullName>
    </submittedName>
</protein>
<reference evidence="1 2" key="1">
    <citation type="submission" date="2024-10" db="EMBL/GenBank/DDBJ databases">
        <title>Updated reference genomes for cyclostephanoid diatoms.</title>
        <authorList>
            <person name="Roberts W.R."/>
            <person name="Alverson A.J."/>
        </authorList>
    </citation>
    <scope>NUCLEOTIDE SEQUENCE [LARGE SCALE GENOMIC DNA]</scope>
    <source>
        <strain evidence="1 2">AJA010-31</strain>
    </source>
</reference>
<comment type="caution">
    <text evidence="1">The sequence shown here is derived from an EMBL/GenBank/DDBJ whole genome shotgun (WGS) entry which is preliminary data.</text>
</comment>
<proteinExistence type="predicted"/>
<gene>
    <name evidence="1" type="ORF">ACHAWO_000897</name>
</gene>
<name>A0ABD3PX19_9STRA</name>
<dbReference type="Proteomes" id="UP001530400">
    <property type="component" value="Unassembled WGS sequence"/>
</dbReference>
<sequence>MKLNVSIKAGKISHDLVIHVGNGSQTVKWLALTAAQLFVSNGARHGRHLPYRNDRKSLPARTRLMPKNVYTADCPFLHPDDVVNQHVTDGDTFNVDLYMPMEFDDYGSPKLSEWAFLAFRHHERHQEKREIIAEQKRQEVEIFQIEKSERARLQKIEIERPKILLMKQVMKNQFVGRELIQEVMDREWATIKDSGVLDHMVPDPNHQSEIKDFFIRNFIELSDMYKFYSAVNSGGGTHTLEYIELCKFITETGILGEEHSNAILKVFLESHLNNTRGIGGRGPKAKPSIHSEICMTEFFVALIKITIYKKITIPKKEIARLRRAGQYASNTKATMPIVPVALDMIYNDHIVPVINKLPAGSQMRDAIASDNVLLLLHDNLDNLSKAFELFVTGEDDFVKDGINEDNCPSGALTCKTFSEFATDAGFLGGDEVIRRFSVLNISRKNSMDGNKDAPVKVGVTQKDVRQIFAASQHDLDDNEEEHRPVTMNKNADHHQERMSFPEFLEAICRLGVLKYGSLAGEGDSESSLQKRSHYECIKVALEKACSVIR</sequence>
<keyword evidence="2" id="KW-1185">Reference proteome</keyword>
<evidence type="ECO:0000313" key="1">
    <source>
        <dbReference type="EMBL" id="KAL3792347.1"/>
    </source>
</evidence>
<organism evidence="1 2">
    <name type="scientific">Cyclotella atomus</name>
    <dbReference type="NCBI Taxonomy" id="382360"/>
    <lineage>
        <taxon>Eukaryota</taxon>
        <taxon>Sar</taxon>
        <taxon>Stramenopiles</taxon>
        <taxon>Ochrophyta</taxon>
        <taxon>Bacillariophyta</taxon>
        <taxon>Coscinodiscophyceae</taxon>
        <taxon>Thalassiosirophycidae</taxon>
        <taxon>Stephanodiscales</taxon>
        <taxon>Stephanodiscaceae</taxon>
        <taxon>Cyclotella</taxon>
    </lineage>
</organism>